<evidence type="ECO:0000313" key="1">
    <source>
        <dbReference type="EMBL" id="PWA68712.1"/>
    </source>
</evidence>
<sequence>MEGPSMDIMEELANAADSHLISKQVYVLFHRETLEAEQAVVDLEMRCAHAAEKIRKKKSYITEFNAVNGNVAANAVTYLNEMVRVEEEQEANFKRMQLVAQRATRQARRYIAKVYNQMAE</sequence>
<comment type="caution">
    <text evidence="1">The sequence shown here is derived from an EMBL/GenBank/DDBJ whole genome shotgun (WGS) entry which is preliminary data.</text>
</comment>
<accession>A0A2U1N5C1</accession>
<name>A0A2U1N5C1_ARTAN</name>
<dbReference type="Proteomes" id="UP000245207">
    <property type="component" value="Unassembled WGS sequence"/>
</dbReference>
<organism evidence="1 2">
    <name type="scientific">Artemisia annua</name>
    <name type="common">Sweet wormwood</name>
    <dbReference type="NCBI Taxonomy" id="35608"/>
    <lineage>
        <taxon>Eukaryota</taxon>
        <taxon>Viridiplantae</taxon>
        <taxon>Streptophyta</taxon>
        <taxon>Embryophyta</taxon>
        <taxon>Tracheophyta</taxon>
        <taxon>Spermatophyta</taxon>
        <taxon>Magnoliopsida</taxon>
        <taxon>eudicotyledons</taxon>
        <taxon>Gunneridae</taxon>
        <taxon>Pentapetalae</taxon>
        <taxon>asterids</taxon>
        <taxon>campanulids</taxon>
        <taxon>Asterales</taxon>
        <taxon>Asteraceae</taxon>
        <taxon>Asteroideae</taxon>
        <taxon>Anthemideae</taxon>
        <taxon>Artemisiinae</taxon>
        <taxon>Artemisia</taxon>
    </lineage>
</organism>
<evidence type="ECO:0000313" key="2">
    <source>
        <dbReference type="Proteomes" id="UP000245207"/>
    </source>
</evidence>
<reference evidence="1 2" key="1">
    <citation type="journal article" date="2018" name="Mol. Plant">
        <title>The genome of Artemisia annua provides insight into the evolution of Asteraceae family and artemisinin biosynthesis.</title>
        <authorList>
            <person name="Shen Q."/>
            <person name="Zhang L."/>
            <person name="Liao Z."/>
            <person name="Wang S."/>
            <person name="Yan T."/>
            <person name="Shi P."/>
            <person name="Liu M."/>
            <person name="Fu X."/>
            <person name="Pan Q."/>
            <person name="Wang Y."/>
            <person name="Lv Z."/>
            <person name="Lu X."/>
            <person name="Zhang F."/>
            <person name="Jiang W."/>
            <person name="Ma Y."/>
            <person name="Chen M."/>
            <person name="Hao X."/>
            <person name="Li L."/>
            <person name="Tang Y."/>
            <person name="Lv G."/>
            <person name="Zhou Y."/>
            <person name="Sun X."/>
            <person name="Brodelius P.E."/>
            <person name="Rose J.K.C."/>
            <person name="Tang K."/>
        </authorList>
    </citation>
    <scope>NUCLEOTIDE SEQUENCE [LARGE SCALE GENOMIC DNA]</scope>
    <source>
        <strain evidence="2">cv. Huhao1</strain>
        <tissue evidence="1">Leaf</tissue>
    </source>
</reference>
<gene>
    <name evidence="1" type="ORF">CTI12_AA304360</name>
</gene>
<keyword evidence="2" id="KW-1185">Reference proteome</keyword>
<dbReference type="EMBL" id="PKPP01003579">
    <property type="protein sequence ID" value="PWA68712.1"/>
    <property type="molecule type" value="Genomic_DNA"/>
</dbReference>
<proteinExistence type="predicted"/>
<protein>
    <submittedName>
        <fullName evidence="1">Uncharacterized protein</fullName>
    </submittedName>
</protein>
<dbReference type="AlphaFoldDB" id="A0A2U1N5C1"/>